<reference evidence="1 2" key="1">
    <citation type="journal article" date="2008" name="PLoS Genet.">
        <title>Complete genome sequence of the complex carbohydrate-degrading marine bacterium, Saccharophagus degradans strain 2-40 T.</title>
        <authorList>
            <person name="Weiner R.M."/>
            <person name="Taylor L.E.II."/>
            <person name="Henrissat B."/>
            <person name="Hauser L."/>
            <person name="Land M."/>
            <person name="Coutinho P.M."/>
            <person name="Rancurel C."/>
            <person name="Saunders E.H."/>
            <person name="Longmire A.G."/>
            <person name="Zhang H."/>
            <person name="Bayer E.A."/>
            <person name="Gilbert H.J."/>
            <person name="Larimer F."/>
            <person name="Zhulin I.B."/>
            <person name="Ekborg N.A."/>
            <person name="Lamed R."/>
            <person name="Richardson P.M."/>
            <person name="Borovok I."/>
            <person name="Hutcheson S."/>
        </authorList>
    </citation>
    <scope>NUCLEOTIDE SEQUENCE [LARGE SCALE GENOMIC DNA]</scope>
    <source>
        <strain evidence="2">2-40 / ATCC 43961 / DSM 17024</strain>
    </source>
</reference>
<name>Q21NT8_SACD2</name>
<gene>
    <name evidence="1" type="ordered locus">Sde_0377</name>
</gene>
<dbReference type="AlphaFoldDB" id="Q21NT8"/>
<accession>Q21NT8</accession>
<dbReference type="Proteomes" id="UP000001947">
    <property type="component" value="Chromosome"/>
</dbReference>
<dbReference type="eggNOG" id="ENOG50336Q8">
    <property type="taxonomic scope" value="Bacteria"/>
</dbReference>
<organism evidence="1 2">
    <name type="scientific">Saccharophagus degradans (strain 2-40 / ATCC 43961 / DSM 17024)</name>
    <dbReference type="NCBI Taxonomy" id="203122"/>
    <lineage>
        <taxon>Bacteria</taxon>
        <taxon>Pseudomonadati</taxon>
        <taxon>Pseudomonadota</taxon>
        <taxon>Gammaproteobacteria</taxon>
        <taxon>Cellvibrionales</taxon>
        <taxon>Cellvibrionaceae</taxon>
        <taxon>Saccharophagus</taxon>
    </lineage>
</organism>
<proteinExistence type="predicted"/>
<dbReference type="KEGG" id="sde:Sde_0377"/>
<keyword evidence="2" id="KW-1185">Reference proteome</keyword>
<sequence>MYLAVPPTRITLRTNKEHTMDNKDFLRQRINVYAKMEVDPSVDEEVVSMLKRKFNVYLPQRRSLDESLSAAKSDHEIIELILEYRKL</sequence>
<dbReference type="HOGENOM" id="CLU_190743_0_0_6"/>
<evidence type="ECO:0000313" key="2">
    <source>
        <dbReference type="Proteomes" id="UP000001947"/>
    </source>
</evidence>
<dbReference type="EMBL" id="CP000282">
    <property type="protein sequence ID" value="ABD79641.1"/>
    <property type="molecule type" value="Genomic_DNA"/>
</dbReference>
<evidence type="ECO:0000313" key="1">
    <source>
        <dbReference type="EMBL" id="ABD79641.1"/>
    </source>
</evidence>
<dbReference type="STRING" id="203122.Sde_0377"/>
<protein>
    <submittedName>
        <fullName evidence="1">Uncharacterized protein</fullName>
    </submittedName>
</protein>